<keyword evidence="3" id="KW-1185">Reference proteome</keyword>
<dbReference type="InterPro" id="IPR019099">
    <property type="entry name" value="Uncharacterised_PGPGW_TM"/>
</dbReference>
<name>A0A3M0GBW8_9ACTN</name>
<sequence>MGLAKRLAAEIGGYVLLIVGVAALFLPGPGLLLIAAGLALLSTQYSWADKLLHPLKARAYHLAAEGVQTWPRIVMSTMGALMIVTVGILWGMDFRAPGWWPIDAKWWLFGGWVTGVTMMASGGFALGLIVYSFVRFRGHHDHVTTRA</sequence>
<evidence type="ECO:0008006" key="4">
    <source>
        <dbReference type="Google" id="ProtNLM"/>
    </source>
</evidence>
<comment type="caution">
    <text evidence="2">The sequence shown here is derived from an EMBL/GenBank/DDBJ whole genome shotgun (WGS) entry which is preliminary data.</text>
</comment>
<feature type="transmembrane region" description="Helical" evidence="1">
    <location>
        <begin position="69"/>
        <end position="92"/>
    </location>
</feature>
<dbReference type="AlphaFoldDB" id="A0A3M0GBW8"/>
<evidence type="ECO:0000313" key="2">
    <source>
        <dbReference type="EMBL" id="RMB62475.1"/>
    </source>
</evidence>
<dbReference type="Pfam" id="PF09656">
    <property type="entry name" value="PGPGW"/>
    <property type="match status" value="1"/>
</dbReference>
<reference evidence="2 3" key="1">
    <citation type="submission" date="2018-10" db="EMBL/GenBank/DDBJ databases">
        <title>Tessaracoccus antarcticuss sp. nov., isolated from sediment.</title>
        <authorList>
            <person name="Zhou L.Y."/>
            <person name="Du Z.J."/>
        </authorList>
    </citation>
    <scope>NUCLEOTIDE SEQUENCE [LARGE SCALE GENOMIC DNA]</scope>
    <source>
        <strain evidence="2 3">JDX10</strain>
    </source>
</reference>
<dbReference type="Proteomes" id="UP000275256">
    <property type="component" value="Unassembled WGS sequence"/>
</dbReference>
<gene>
    <name evidence="2" type="ORF">EAX62_04765</name>
</gene>
<organism evidence="2 3">
    <name type="scientific">Tessaracoccus antarcticus</name>
    <dbReference type="NCBI Taxonomy" id="2479848"/>
    <lineage>
        <taxon>Bacteria</taxon>
        <taxon>Bacillati</taxon>
        <taxon>Actinomycetota</taxon>
        <taxon>Actinomycetes</taxon>
        <taxon>Propionibacteriales</taxon>
        <taxon>Propionibacteriaceae</taxon>
        <taxon>Tessaracoccus</taxon>
    </lineage>
</organism>
<keyword evidence="1" id="KW-0472">Membrane</keyword>
<feature type="transmembrane region" description="Helical" evidence="1">
    <location>
        <begin position="112"/>
        <end position="134"/>
    </location>
</feature>
<evidence type="ECO:0000256" key="1">
    <source>
        <dbReference type="SAM" id="Phobius"/>
    </source>
</evidence>
<dbReference type="EMBL" id="REFW01000001">
    <property type="protein sequence ID" value="RMB62475.1"/>
    <property type="molecule type" value="Genomic_DNA"/>
</dbReference>
<keyword evidence="1" id="KW-0812">Transmembrane</keyword>
<dbReference type="OrthoDB" id="4774258at2"/>
<accession>A0A3M0GBW8</accession>
<protein>
    <recommendedName>
        <fullName evidence="4">TIGR02611 family protein</fullName>
    </recommendedName>
</protein>
<evidence type="ECO:0000313" key="3">
    <source>
        <dbReference type="Proteomes" id="UP000275256"/>
    </source>
</evidence>
<proteinExistence type="predicted"/>
<keyword evidence="1" id="KW-1133">Transmembrane helix</keyword>